<accession>A0ACC2MJW7</accession>
<keyword evidence="2" id="KW-1185">Reference proteome</keyword>
<name>A0ACC2MJW7_PERAE</name>
<protein>
    <submittedName>
        <fullName evidence="1">Uncharacterized protein</fullName>
    </submittedName>
</protein>
<reference evidence="1 2" key="1">
    <citation type="journal article" date="2022" name="Hortic Res">
        <title>A haplotype resolved chromosomal level avocado genome allows analysis of novel avocado genes.</title>
        <authorList>
            <person name="Nath O."/>
            <person name="Fletcher S.J."/>
            <person name="Hayward A."/>
            <person name="Shaw L.M."/>
            <person name="Masouleh A.K."/>
            <person name="Furtado A."/>
            <person name="Henry R.J."/>
            <person name="Mitter N."/>
        </authorList>
    </citation>
    <scope>NUCLEOTIDE SEQUENCE [LARGE SCALE GENOMIC DNA]</scope>
    <source>
        <strain evidence="2">cv. Hass</strain>
    </source>
</reference>
<evidence type="ECO:0000313" key="1">
    <source>
        <dbReference type="EMBL" id="KAJ8645696.1"/>
    </source>
</evidence>
<sequence length="485" mass="54497">MVFTAGLFKLLRRLFNFKYSSLDVVLPLPVTRKRQLLTQTSRSTFSKLMPPKLISAIEDTISFLVGVHRLQLWVLIWIFSLDRSGKAKTVMLVLGVVLGLAVACLWDLMIQDGKAEHSLDFQDFRVCLQVPVLTLLVRLMSLDLSQSVLSGIFQFMSSMTVKMRAILLVWVGLFLLGANGIDIAREEYLKYKKYLKLVNKPAVKSIKTKYGDIFDCVDIYKQHAFDNPLLKNHTIPLRAILDGGCPDGSVPIRRIRMQDVLRAPSLYLEGKEYAGNVTYAGDSVHPQVDLANHHVYERLFGDRKTRLFTFWTGDGYKPPLCYNTICPGFVHTNPLVPLGAPVEHISQVDGQHYSITVQVLQDATFGDWLFLWEEGDIAVGYFPKRLFPILGNSPATRVVWGGETYNPFRYLPMPPMGSGHFPSEAPGKASYVSRIRVVDTNRHLIDAPFDLETIADVPQCYGIEDPRVNYGGEAGRSIFYGGPGC</sequence>
<dbReference type="EMBL" id="CM056810">
    <property type="protein sequence ID" value="KAJ8645696.1"/>
    <property type="molecule type" value="Genomic_DNA"/>
</dbReference>
<organism evidence="1 2">
    <name type="scientific">Persea americana</name>
    <name type="common">Avocado</name>
    <dbReference type="NCBI Taxonomy" id="3435"/>
    <lineage>
        <taxon>Eukaryota</taxon>
        <taxon>Viridiplantae</taxon>
        <taxon>Streptophyta</taxon>
        <taxon>Embryophyta</taxon>
        <taxon>Tracheophyta</taxon>
        <taxon>Spermatophyta</taxon>
        <taxon>Magnoliopsida</taxon>
        <taxon>Magnoliidae</taxon>
        <taxon>Laurales</taxon>
        <taxon>Lauraceae</taxon>
        <taxon>Persea</taxon>
    </lineage>
</organism>
<dbReference type="Proteomes" id="UP001234297">
    <property type="component" value="Chromosome 2"/>
</dbReference>
<evidence type="ECO:0000313" key="2">
    <source>
        <dbReference type="Proteomes" id="UP001234297"/>
    </source>
</evidence>
<gene>
    <name evidence="1" type="ORF">MRB53_007444</name>
</gene>
<proteinExistence type="predicted"/>
<comment type="caution">
    <text evidence="1">The sequence shown here is derived from an EMBL/GenBank/DDBJ whole genome shotgun (WGS) entry which is preliminary data.</text>
</comment>